<proteinExistence type="inferred from homology"/>
<keyword evidence="6" id="KW-1185">Reference proteome</keyword>
<accession>A0A4Q7MQH3</accession>
<dbReference type="GO" id="GO:0016757">
    <property type="term" value="F:glycosyltransferase activity"/>
    <property type="evidence" value="ECO:0007669"/>
    <property type="project" value="UniProtKB-KW"/>
</dbReference>
<dbReference type="Proteomes" id="UP000293874">
    <property type="component" value="Unassembled WGS sequence"/>
</dbReference>
<evidence type="ECO:0000256" key="3">
    <source>
        <dbReference type="ARBA" id="ARBA00022679"/>
    </source>
</evidence>
<name>A0A4Q7MQH3_9BACT</name>
<dbReference type="OrthoDB" id="9815829at2"/>
<protein>
    <submittedName>
        <fullName evidence="5">Glycosyl transferase family 2</fullName>
    </submittedName>
</protein>
<evidence type="ECO:0000256" key="1">
    <source>
        <dbReference type="ARBA" id="ARBA00006739"/>
    </source>
</evidence>
<dbReference type="PANTHER" id="PTHR43685:SF5">
    <property type="entry name" value="GLYCOSYLTRANSFERASE EPSE-RELATED"/>
    <property type="match status" value="1"/>
</dbReference>
<sequence>MPDFFLLIPCYNNTEGLIRSLQSVQYPMHRYKVVVVDDGSREPVSDKLLLEKISPDLQLQVIRQPKNGGITLALNTGLEAIHSQATEGFIARLDCGDLCTPDRFEKQVSFLQANPQVQLLGSWCYFKNFTTGENYKYRTPVDDKEIQRKMYFKNVFIHPTVMWRFNSASPVYYPYDFPHAEDYGIFYELLKRGAGAVIPEFMVTCEINEKGISISNRQAQYKSRMQVIRKYGTSRWLTLMGTIKLGLLMLVPQRILLPIKKALYS</sequence>
<comment type="similarity">
    <text evidence="1">Belongs to the glycosyltransferase 2 family.</text>
</comment>
<dbReference type="RefSeq" id="WP_130541500.1">
    <property type="nucleotide sequence ID" value="NZ_CP042431.1"/>
</dbReference>
<dbReference type="Gene3D" id="3.90.550.10">
    <property type="entry name" value="Spore Coat Polysaccharide Biosynthesis Protein SpsA, Chain A"/>
    <property type="match status" value="1"/>
</dbReference>
<comment type="caution">
    <text evidence="5">The sequence shown here is derived from an EMBL/GenBank/DDBJ whole genome shotgun (WGS) entry which is preliminary data.</text>
</comment>
<gene>
    <name evidence="5" type="ORF">EV199_2854</name>
</gene>
<dbReference type="InterPro" id="IPR050834">
    <property type="entry name" value="Glycosyltransf_2"/>
</dbReference>
<dbReference type="PANTHER" id="PTHR43685">
    <property type="entry name" value="GLYCOSYLTRANSFERASE"/>
    <property type="match status" value="1"/>
</dbReference>
<dbReference type="InterPro" id="IPR029044">
    <property type="entry name" value="Nucleotide-diphossugar_trans"/>
</dbReference>
<reference evidence="5 6" key="1">
    <citation type="submission" date="2019-02" db="EMBL/GenBank/DDBJ databases">
        <title>Genomic Encyclopedia of Type Strains, Phase IV (KMG-IV): sequencing the most valuable type-strain genomes for metagenomic binning, comparative biology and taxonomic classification.</title>
        <authorList>
            <person name="Goeker M."/>
        </authorList>
    </citation>
    <scope>NUCLEOTIDE SEQUENCE [LARGE SCALE GENOMIC DNA]</scope>
    <source>
        <strain evidence="5 6">DSM 18116</strain>
    </source>
</reference>
<organism evidence="5 6">
    <name type="scientific">Pseudobacter ginsenosidimutans</name>
    <dbReference type="NCBI Taxonomy" id="661488"/>
    <lineage>
        <taxon>Bacteria</taxon>
        <taxon>Pseudomonadati</taxon>
        <taxon>Bacteroidota</taxon>
        <taxon>Chitinophagia</taxon>
        <taxon>Chitinophagales</taxon>
        <taxon>Chitinophagaceae</taxon>
        <taxon>Pseudobacter</taxon>
    </lineage>
</organism>
<dbReference type="EMBL" id="SGXA01000002">
    <property type="protein sequence ID" value="RZS70955.1"/>
    <property type="molecule type" value="Genomic_DNA"/>
</dbReference>
<keyword evidence="2" id="KW-0328">Glycosyltransferase</keyword>
<evidence type="ECO:0000313" key="6">
    <source>
        <dbReference type="Proteomes" id="UP000293874"/>
    </source>
</evidence>
<keyword evidence="3 5" id="KW-0808">Transferase</keyword>
<dbReference type="Pfam" id="PF00535">
    <property type="entry name" value="Glycos_transf_2"/>
    <property type="match status" value="1"/>
</dbReference>
<dbReference type="InterPro" id="IPR001173">
    <property type="entry name" value="Glyco_trans_2-like"/>
</dbReference>
<evidence type="ECO:0000259" key="4">
    <source>
        <dbReference type="Pfam" id="PF00535"/>
    </source>
</evidence>
<evidence type="ECO:0000256" key="2">
    <source>
        <dbReference type="ARBA" id="ARBA00022676"/>
    </source>
</evidence>
<dbReference type="SUPFAM" id="SSF53448">
    <property type="entry name" value="Nucleotide-diphospho-sugar transferases"/>
    <property type="match status" value="1"/>
</dbReference>
<feature type="domain" description="Glycosyltransferase 2-like" evidence="4">
    <location>
        <begin position="7"/>
        <end position="165"/>
    </location>
</feature>
<dbReference type="AlphaFoldDB" id="A0A4Q7MQH3"/>
<evidence type="ECO:0000313" key="5">
    <source>
        <dbReference type="EMBL" id="RZS70955.1"/>
    </source>
</evidence>